<evidence type="ECO:0000256" key="2">
    <source>
        <dbReference type="ARBA" id="ARBA00023136"/>
    </source>
</evidence>
<dbReference type="AlphaFoldDB" id="U4QWL0"/>
<dbReference type="PIRSF" id="PIRSF005690">
    <property type="entry name" value="GerBA"/>
    <property type="match status" value="1"/>
</dbReference>
<feature type="region of interest" description="Disordered" evidence="3">
    <location>
        <begin position="504"/>
        <end position="527"/>
    </location>
</feature>
<keyword evidence="4" id="KW-1133">Transmembrane helix</keyword>
<organism evidence="5 6">
    <name type="scientific">Ruminiclostridium papyrosolvens C7</name>
    <dbReference type="NCBI Taxonomy" id="1330534"/>
    <lineage>
        <taxon>Bacteria</taxon>
        <taxon>Bacillati</taxon>
        <taxon>Bacillota</taxon>
        <taxon>Clostridia</taxon>
        <taxon>Eubacteriales</taxon>
        <taxon>Oscillospiraceae</taxon>
        <taxon>Ruminiclostridium</taxon>
    </lineage>
</organism>
<proteinExistence type="inferred from homology"/>
<dbReference type="GO" id="GO:0009847">
    <property type="term" value="P:spore germination"/>
    <property type="evidence" value="ECO:0007669"/>
    <property type="project" value="InterPro"/>
</dbReference>
<comment type="similarity">
    <text evidence="1">Belongs to the GerABKA family.</text>
</comment>
<evidence type="ECO:0000256" key="3">
    <source>
        <dbReference type="SAM" id="MobiDB-lite"/>
    </source>
</evidence>
<dbReference type="EMBL" id="ATAY01000098">
    <property type="protein sequence ID" value="EPR07638.1"/>
    <property type="molecule type" value="Genomic_DNA"/>
</dbReference>
<dbReference type="InterPro" id="IPR004995">
    <property type="entry name" value="Spore_Ger"/>
</dbReference>
<accession>U4QWL0</accession>
<reference evidence="5 6" key="1">
    <citation type="journal article" date="2013" name="Genome Announc.">
        <title>Draft Genome Sequence of the Cellulolytic Bacterium Clostridium papyrosolvens C7 (ATCC 700395).</title>
        <authorList>
            <person name="Zepeda V."/>
            <person name="Dassa B."/>
            <person name="Borovok I."/>
            <person name="Lamed R."/>
            <person name="Bayer E.A."/>
            <person name="Cate J.H."/>
        </authorList>
    </citation>
    <scope>NUCLEOTIDE SEQUENCE [LARGE SCALE GENOMIC DNA]</scope>
    <source>
        <strain evidence="5 6">C7</strain>
    </source>
</reference>
<sequence>MKAFGNLFKKKTHISNISESENLSRNINKNIEKIKNELGNSSDLSINLCKDNINENLCYVSIYIENIVDKDTINSLSSEITNVLKAKDKLKDCTPEGYFNLFKNALFGFRKSEEGTDFNVLISNLLSGKTLFFIDGYNKFFSIDTFSVEGRAVSEPTSQNVIRGPKECFVENINVNVSLLRNRIKNKSLRVEELSKGNITKTKIVIMYFDKIAKKAIVDELRRRLNSINIDGIFDSSYIEELIKDDRYSIFPQFLSSEKPDSVAAAILEGRVAILVNGTAYVLTAPALFTDFLQSSEDYYYPYLVASAIRIIRYIAFFLTLIVPAGYIALATFHQEMIPTQLLISIAAQREGVPFPAFVEALFMEGTFEILREAGVRMPKVIGPAISIVGALVLGQAAVDAGIISAVIVIIVSITAISSFAIPNYTMSNCIRLMRLALMILSAIFGLYGVFMGLIVLILHLCKLKSVGVPYMAPIATATKNGFKDTILRYPIWDNKYRPIGISNDKSPRVEENNPVTTEQKEEPEFR</sequence>
<name>U4QWL0_9FIRM</name>
<dbReference type="Pfam" id="PF03323">
    <property type="entry name" value="GerA"/>
    <property type="match status" value="1"/>
</dbReference>
<dbReference type="STRING" id="1330534.L323_19470"/>
<keyword evidence="4" id="KW-0812">Transmembrane</keyword>
<gene>
    <name evidence="5" type="ORF">L323_19470</name>
</gene>
<evidence type="ECO:0000313" key="5">
    <source>
        <dbReference type="EMBL" id="EPR07638.1"/>
    </source>
</evidence>
<dbReference type="PATRIC" id="fig|1330534.3.peg.3863"/>
<dbReference type="InterPro" id="IPR050768">
    <property type="entry name" value="UPF0353/GerABKA_families"/>
</dbReference>
<dbReference type="RefSeq" id="WP_020817246.1">
    <property type="nucleotide sequence ID" value="NZ_ATAY01000098.1"/>
</dbReference>
<feature type="transmembrane region" description="Helical" evidence="4">
    <location>
        <begin position="404"/>
        <end position="425"/>
    </location>
</feature>
<dbReference type="Proteomes" id="UP000016860">
    <property type="component" value="Unassembled WGS sequence"/>
</dbReference>
<evidence type="ECO:0000313" key="6">
    <source>
        <dbReference type="Proteomes" id="UP000016860"/>
    </source>
</evidence>
<feature type="transmembrane region" description="Helical" evidence="4">
    <location>
        <begin position="381"/>
        <end position="398"/>
    </location>
</feature>
<comment type="caution">
    <text evidence="5">The sequence shown here is derived from an EMBL/GenBank/DDBJ whole genome shotgun (WGS) entry which is preliminary data.</text>
</comment>
<evidence type="ECO:0000256" key="4">
    <source>
        <dbReference type="SAM" id="Phobius"/>
    </source>
</evidence>
<dbReference type="PANTHER" id="PTHR22550">
    <property type="entry name" value="SPORE GERMINATION PROTEIN"/>
    <property type="match status" value="1"/>
</dbReference>
<evidence type="ECO:0000256" key="1">
    <source>
        <dbReference type="ARBA" id="ARBA00005278"/>
    </source>
</evidence>
<keyword evidence="2 4" id="KW-0472">Membrane</keyword>
<protein>
    <submittedName>
        <fullName evidence="5">Spore germination protein KA</fullName>
    </submittedName>
</protein>
<feature type="transmembrane region" description="Helical" evidence="4">
    <location>
        <begin position="437"/>
        <end position="461"/>
    </location>
</feature>
<dbReference type="OrthoDB" id="9772630at2"/>
<dbReference type="PANTHER" id="PTHR22550:SF5">
    <property type="entry name" value="LEUCINE ZIPPER PROTEIN 4"/>
    <property type="match status" value="1"/>
</dbReference>
<dbReference type="GO" id="GO:0016020">
    <property type="term" value="C:membrane"/>
    <property type="evidence" value="ECO:0007669"/>
    <property type="project" value="InterPro"/>
</dbReference>
<feature type="transmembrane region" description="Helical" evidence="4">
    <location>
        <begin position="311"/>
        <end position="333"/>
    </location>
</feature>